<dbReference type="RefSeq" id="WP_035905549.1">
    <property type="nucleotide sequence ID" value="NZ_JAAC01000107.1"/>
</dbReference>
<reference evidence="1 2" key="1">
    <citation type="submission" date="2014-01" db="EMBL/GenBank/DDBJ databases">
        <title>Comparative genomics of Fusobacterium necrophorum wild isolates.</title>
        <authorList>
            <person name="Kittichotirat W."/>
            <person name="Bumgarner R.E."/>
            <person name="Lawrence P."/>
        </authorList>
    </citation>
    <scope>NUCLEOTIDE SEQUENCE [LARGE SCALE GENOMIC DNA]</scope>
    <source>
        <strain evidence="1 2">BL</strain>
    </source>
</reference>
<gene>
    <name evidence="1" type="ORF">FUSO3_06750</name>
</gene>
<dbReference type="Proteomes" id="UP000027473">
    <property type="component" value="Unassembled WGS sequence"/>
</dbReference>
<sequence length="147" mass="16308">MAKKFYSNAKTPDEKLSNEVGFGVGGALGNKAVNTINSKLKIQEMPQLKDLKPKSITERFNAKFTGSQKGYEVLGDYNKALEDFYSLNPKDVKAIDKGFTGKILTADGREINITVRRGSSYLSNNNPTIDLKDPMLKNPSKIRYIGK</sequence>
<accession>A0AB73BVR9</accession>
<name>A0AB73BVR9_9FUSO</name>
<evidence type="ECO:0000313" key="2">
    <source>
        <dbReference type="Proteomes" id="UP000027473"/>
    </source>
</evidence>
<dbReference type="AlphaFoldDB" id="A0AB73BVR9"/>
<dbReference type="EMBL" id="JAAC01000107">
    <property type="protein sequence ID" value="KDE62894.1"/>
    <property type="molecule type" value="Genomic_DNA"/>
</dbReference>
<proteinExistence type="predicted"/>
<comment type="caution">
    <text evidence="1">The sequence shown here is derived from an EMBL/GenBank/DDBJ whole genome shotgun (WGS) entry which is preliminary data.</text>
</comment>
<protein>
    <submittedName>
        <fullName evidence="1">Uncharacterized protein</fullName>
    </submittedName>
</protein>
<evidence type="ECO:0000313" key="1">
    <source>
        <dbReference type="EMBL" id="KDE62894.1"/>
    </source>
</evidence>
<organism evidence="1 2">
    <name type="scientific">Fusobacterium necrophorum BL</name>
    <dbReference type="NCBI Taxonomy" id="1441732"/>
    <lineage>
        <taxon>Bacteria</taxon>
        <taxon>Fusobacteriati</taxon>
        <taxon>Fusobacteriota</taxon>
        <taxon>Fusobacteriia</taxon>
        <taxon>Fusobacteriales</taxon>
        <taxon>Fusobacteriaceae</taxon>
        <taxon>Fusobacterium</taxon>
    </lineage>
</organism>